<dbReference type="Proteomes" id="UP000078227">
    <property type="component" value="Chromosome"/>
</dbReference>
<dbReference type="RefSeq" id="WP_139227905.1">
    <property type="nucleotide sequence ID" value="NZ_CP014007.2"/>
</dbReference>
<dbReference type="AlphaFoldDB" id="A0AA94H4P8"/>
<evidence type="ECO:0000313" key="5">
    <source>
        <dbReference type="Proteomes" id="UP000182314"/>
    </source>
</evidence>
<organism evidence="3 5">
    <name type="scientific">Kosakonia oryzae</name>
    <dbReference type="NCBI Taxonomy" id="497725"/>
    <lineage>
        <taxon>Bacteria</taxon>
        <taxon>Pseudomonadati</taxon>
        <taxon>Pseudomonadota</taxon>
        <taxon>Gammaproteobacteria</taxon>
        <taxon>Enterobacterales</taxon>
        <taxon>Enterobacteriaceae</taxon>
        <taxon>Kosakonia</taxon>
    </lineage>
</organism>
<evidence type="ECO:0000313" key="2">
    <source>
        <dbReference type="EMBL" id="ANI82153.2"/>
    </source>
</evidence>
<dbReference type="Proteomes" id="UP000182314">
    <property type="component" value="Unassembled WGS sequence"/>
</dbReference>
<name>A0AA94H4P8_9ENTR</name>
<reference evidence="2 4" key="2">
    <citation type="submission" date="2021-03" db="EMBL/GenBank/DDBJ databases">
        <authorList>
            <person name="Li Y."/>
            <person name="Li S."/>
            <person name="Chen M."/>
            <person name="Peng G."/>
            <person name="Tan Z."/>
            <person name="An Q."/>
        </authorList>
    </citation>
    <scope>NUCLEOTIDE SEQUENCE [LARGE SCALE GENOMIC DNA]</scope>
    <source>
        <strain evidence="2 4">Ola 51</strain>
    </source>
</reference>
<protein>
    <submittedName>
        <fullName evidence="3">Uncharacterized protein</fullName>
    </submittedName>
</protein>
<reference evidence="3 5" key="1">
    <citation type="submission" date="2016-10" db="EMBL/GenBank/DDBJ databases">
        <authorList>
            <person name="Varghese N."/>
            <person name="Submissions S."/>
        </authorList>
    </citation>
    <scope>NUCLEOTIDE SEQUENCE [LARGE SCALE GENOMIC DNA]</scope>
    <source>
        <strain evidence="3 5">CGMCC 1.7012</strain>
    </source>
</reference>
<evidence type="ECO:0000256" key="1">
    <source>
        <dbReference type="SAM" id="MobiDB-lite"/>
    </source>
</evidence>
<keyword evidence="4" id="KW-1185">Reference proteome</keyword>
<evidence type="ECO:0000313" key="3">
    <source>
        <dbReference type="EMBL" id="SFC49232.1"/>
    </source>
</evidence>
<proteinExistence type="predicted"/>
<dbReference type="EMBL" id="CP014007">
    <property type="protein sequence ID" value="ANI82153.2"/>
    <property type="molecule type" value="Genomic_DNA"/>
</dbReference>
<accession>A0AA94H4P8</accession>
<dbReference type="EMBL" id="FOKO01000003">
    <property type="protein sequence ID" value="SFC49232.1"/>
    <property type="molecule type" value="Genomic_DNA"/>
</dbReference>
<gene>
    <name evidence="2" type="ORF">AWR26_08310</name>
    <name evidence="3" type="ORF">SAMN05216286_2463</name>
</gene>
<feature type="region of interest" description="Disordered" evidence="1">
    <location>
        <begin position="175"/>
        <end position="196"/>
    </location>
</feature>
<sequence>MTDRIEKIGKMIGKALNNSSASEAAQALKSAASVMHKEGLEPKAFLVRKEDAQDGAELEALRSEYAALQRSFADERRRALHLESALATARGNPADLREAKELAIKWHRTSQEQDEKLGNLRGWIKKLSVFSIVLGVGGYVTGGAVANHSSSDYVDSLRSQMKAKDKQIGALQNQLQTASVKPGNKRKAESLPKPATSRNGVYTLKADCINAQGNKFSPAWTVNTNTYEVDESTKMLADGYALSLSDKAIPANGQRFKLTYQSGSVINCTVVDAR</sequence>
<evidence type="ECO:0000313" key="4">
    <source>
        <dbReference type="Proteomes" id="UP000078227"/>
    </source>
</evidence>